<accession>A0A1C2JDE5</accession>
<evidence type="ECO:0000313" key="2">
    <source>
        <dbReference type="Proteomes" id="UP000094893"/>
    </source>
</evidence>
<proteinExistence type="predicted"/>
<dbReference type="Proteomes" id="UP000094893">
    <property type="component" value="Unassembled WGS sequence"/>
</dbReference>
<reference evidence="1 2" key="1">
    <citation type="journal article" date="2016" name="Int. J. Mol. Sci.">
        <title>Comparative genomics of the extreme acidophile Acidithiobacillus thiooxidans reveals intraspecific divergence and niche adaptation.</title>
        <authorList>
            <person name="Zhang X."/>
            <person name="Feng X."/>
            <person name="Tao J."/>
            <person name="Ma L."/>
            <person name="Xiao Y."/>
            <person name="Liang Y."/>
            <person name="Liu X."/>
            <person name="Yin H."/>
        </authorList>
    </citation>
    <scope>NUCLEOTIDE SEQUENCE [LARGE SCALE GENOMIC DNA]</scope>
    <source>
        <strain evidence="1 2">A02</strain>
    </source>
</reference>
<organism evidence="1 2">
    <name type="scientific">Acidithiobacillus thiooxidans</name>
    <name type="common">Thiobacillus thiooxidans</name>
    <dbReference type="NCBI Taxonomy" id="930"/>
    <lineage>
        <taxon>Bacteria</taxon>
        <taxon>Pseudomonadati</taxon>
        <taxon>Pseudomonadota</taxon>
        <taxon>Acidithiobacillia</taxon>
        <taxon>Acidithiobacillales</taxon>
        <taxon>Acidithiobacillaceae</taxon>
        <taxon>Acidithiobacillus</taxon>
    </lineage>
</organism>
<dbReference type="EMBL" id="LWSA01000014">
    <property type="protein sequence ID" value="OCX76923.1"/>
    <property type="molecule type" value="Genomic_DNA"/>
</dbReference>
<protein>
    <submittedName>
        <fullName evidence="1">Uncharacterized protein</fullName>
    </submittedName>
</protein>
<dbReference type="RefSeq" id="WP_024895232.1">
    <property type="nucleotide sequence ID" value="NZ_JAWXYA010000001.1"/>
</dbReference>
<evidence type="ECO:0000313" key="1">
    <source>
        <dbReference type="EMBL" id="OCX76923.1"/>
    </source>
</evidence>
<sequence>MDPAEVMLSEGSDITQAFIEAEDGRILFTGNGKKFWWPKFRYAGVDPRKIKTKTDLQYAVRRVAVIAFRETTDESEKDLRIKRFMSPCERAALKCLTAAPEELVAAVNEYEQVRNDTK</sequence>
<dbReference type="GeneID" id="60696250"/>
<dbReference type="AlphaFoldDB" id="A0A1C2JDE5"/>
<name>A0A1C2JDE5_ACITH</name>
<comment type="caution">
    <text evidence="1">The sequence shown here is derived from an EMBL/GenBank/DDBJ whole genome shotgun (WGS) entry which is preliminary data.</text>
</comment>
<gene>
    <name evidence="1" type="ORF">A6P07_01285</name>
</gene>